<gene>
    <name evidence="1" type="ORF">HUB98_21215</name>
</gene>
<proteinExistence type="predicted"/>
<accession>A0ABX6Q9E7</accession>
<reference evidence="1 2" key="1">
    <citation type="submission" date="2020-06" db="EMBL/GenBank/DDBJ databases">
        <title>Complete genome of Paenibacillus barcinonensis KACC11450.</title>
        <authorList>
            <person name="Kim M."/>
            <person name="Park Y.-J."/>
            <person name="Shin J.-H."/>
        </authorList>
    </citation>
    <scope>NUCLEOTIDE SEQUENCE [LARGE SCALE GENOMIC DNA]</scope>
    <source>
        <strain evidence="1 2">KACC11450</strain>
    </source>
</reference>
<dbReference type="RefSeq" id="WP_174812232.1">
    <property type="nucleotide sequence ID" value="NZ_CP054614.1"/>
</dbReference>
<sequence>MTHNQQWRLLPGCIPKDEPPLLIVQMYGKMLLNTTPVHLLVVALVH</sequence>
<protein>
    <submittedName>
        <fullName evidence="1">Uncharacterized protein</fullName>
    </submittedName>
</protein>
<evidence type="ECO:0000313" key="1">
    <source>
        <dbReference type="EMBL" id="QKS58505.1"/>
    </source>
</evidence>
<evidence type="ECO:0000313" key="2">
    <source>
        <dbReference type="Proteomes" id="UP000509327"/>
    </source>
</evidence>
<keyword evidence="2" id="KW-1185">Reference proteome</keyword>
<dbReference type="EMBL" id="CP054614">
    <property type="protein sequence ID" value="QKS58505.1"/>
    <property type="molecule type" value="Genomic_DNA"/>
</dbReference>
<name>A0ABX6Q9E7_PAEBA</name>
<dbReference type="Proteomes" id="UP000509327">
    <property type="component" value="Chromosome"/>
</dbReference>
<organism evidence="1 2">
    <name type="scientific">Paenibacillus barcinonensis</name>
    <dbReference type="NCBI Taxonomy" id="198119"/>
    <lineage>
        <taxon>Bacteria</taxon>
        <taxon>Bacillati</taxon>
        <taxon>Bacillota</taxon>
        <taxon>Bacilli</taxon>
        <taxon>Bacillales</taxon>
        <taxon>Paenibacillaceae</taxon>
        <taxon>Paenibacillus</taxon>
    </lineage>
</organism>